<dbReference type="GO" id="GO:0045202">
    <property type="term" value="C:synapse"/>
    <property type="evidence" value="ECO:0007669"/>
    <property type="project" value="TreeGrafter"/>
</dbReference>
<feature type="disulfide bond" evidence="9">
    <location>
        <begin position="869"/>
        <end position="878"/>
    </location>
</feature>
<keyword evidence="19" id="KW-1185">Reference proteome</keyword>
<organism evidence="18 19">
    <name type="scientific">Menidia menidia</name>
    <name type="common">Atlantic silverside</name>
    <dbReference type="NCBI Taxonomy" id="238744"/>
    <lineage>
        <taxon>Eukaryota</taxon>
        <taxon>Metazoa</taxon>
        <taxon>Chordata</taxon>
        <taxon>Craniata</taxon>
        <taxon>Vertebrata</taxon>
        <taxon>Euteleostomi</taxon>
        <taxon>Actinopterygii</taxon>
        <taxon>Neopterygii</taxon>
        <taxon>Teleostei</taxon>
        <taxon>Neoteleostei</taxon>
        <taxon>Acanthomorphata</taxon>
        <taxon>Ovalentaria</taxon>
        <taxon>Atherinomorphae</taxon>
        <taxon>Atheriniformes</taxon>
        <taxon>Atherinopsidae</taxon>
        <taxon>Menidiinae</taxon>
        <taxon>Menidia</taxon>
    </lineage>
</organism>
<evidence type="ECO:0000259" key="15">
    <source>
        <dbReference type="PROSITE" id="PS50835"/>
    </source>
</evidence>
<dbReference type="PROSITE" id="PS50835">
    <property type="entry name" value="IG_LIKE"/>
    <property type="match status" value="1"/>
</dbReference>
<evidence type="ECO:0000256" key="11">
    <source>
        <dbReference type="PROSITE-ProRule" id="PRU00323"/>
    </source>
</evidence>
<feature type="region of interest" description="Disordered" evidence="12">
    <location>
        <begin position="751"/>
        <end position="785"/>
    </location>
</feature>
<dbReference type="CDD" id="cd00033">
    <property type="entry name" value="CCP"/>
    <property type="match status" value="1"/>
</dbReference>
<dbReference type="InterPro" id="IPR013106">
    <property type="entry name" value="Ig_V-set"/>
</dbReference>
<dbReference type="GO" id="GO:0007155">
    <property type="term" value="P:cell adhesion"/>
    <property type="evidence" value="ECO:0007669"/>
    <property type="project" value="InterPro"/>
</dbReference>
<keyword evidence="10" id="KW-0768">Sushi</keyword>
<dbReference type="SMART" id="SM00409">
    <property type="entry name" value="IG"/>
    <property type="match status" value="1"/>
</dbReference>
<dbReference type="PANTHER" id="PTHR22804">
    <property type="entry name" value="AGGRECAN/VERSICAN PROTEOGLYCAN"/>
    <property type="match status" value="1"/>
</dbReference>
<dbReference type="PROSITE" id="PS00615">
    <property type="entry name" value="C_TYPE_LECTIN_1"/>
    <property type="match status" value="1"/>
</dbReference>
<evidence type="ECO:0000313" key="19">
    <source>
        <dbReference type="Proteomes" id="UP000677803"/>
    </source>
</evidence>
<dbReference type="SMART" id="SM00032">
    <property type="entry name" value="CCP"/>
    <property type="match status" value="1"/>
</dbReference>
<dbReference type="CDD" id="cd03520">
    <property type="entry name" value="Link_domain_CSPGs_modules_2_4"/>
    <property type="match status" value="1"/>
</dbReference>
<dbReference type="OrthoDB" id="441660at2759"/>
<dbReference type="FunFam" id="3.10.100.10:FF:000003">
    <property type="entry name" value="Versican core protein"/>
    <property type="match status" value="1"/>
</dbReference>
<evidence type="ECO:0000256" key="1">
    <source>
        <dbReference type="ARBA" id="ARBA00004613"/>
    </source>
</evidence>
<dbReference type="EMBL" id="CAJRST010005557">
    <property type="protein sequence ID" value="CAG5885813.1"/>
    <property type="molecule type" value="Genomic_DNA"/>
</dbReference>
<evidence type="ECO:0000256" key="12">
    <source>
        <dbReference type="SAM" id="MobiDB-lite"/>
    </source>
</evidence>
<evidence type="ECO:0000256" key="3">
    <source>
        <dbReference type="ARBA" id="ARBA00022729"/>
    </source>
</evidence>
<dbReference type="GO" id="GO:0001501">
    <property type="term" value="P:skeletal system development"/>
    <property type="evidence" value="ECO:0007669"/>
    <property type="project" value="TreeGrafter"/>
</dbReference>
<feature type="domain" description="Link" evidence="17">
    <location>
        <begin position="262"/>
        <end position="358"/>
    </location>
</feature>
<comment type="caution">
    <text evidence="18">The sequence shown here is derived from an EMBL/GenBank/DDBJ whole genome shotgun (WGS) entry which is preliminary data.</text>
</comment>
<dbReference type="FunFam" id="2.10.70.10:FF:000003">
    <property type="entry name" value="Versican core protein"/>
    <property type="match status" value="1"/>
</dbReference>
<name>A0A8S4ARF3_9TELE</name>
<dbReference type="InterPro" id="IPR035976">
    <property type="entry name" value="Sushi/SCR/CCP_sf"/>
</dbReference>
<dbReference type="SUPFAM" id="SSF56436">
    <property type="entry name" value="C-type lectin-like"/>
    <property type="match status" value="3"/>
</dbReference>
<dbReference type="InterPro" id="IPR016186">
    <property type="entry name" value="C-type_lectin-like/link_sf"/>
</dbReference>
<evidence type="ECO:0000259" key="13">
    <source>
        <dbReference type="PROSITE" id="PS50026"/>
    </source>
</evidence>
<keyword evidence="4" id="KW-0677">Repeat</keyword>
<dbReference type="Pfam" id="PF00193">
    <property type="entry name" value="Xlink"/>
    <property type="match status" value="2"/>
</dbReference>
<protein>
    <submittedName>
        <fullName evidence="18">(Atlantic silverside) hypothetical protein</fullName>
    </submittedName>
</protein>
<dbReference type="SMART" id="SM00034">
    <property type="entry name" value="CLECT"/>
    <property type="match status" value="1"/>
</dbReference>
<feature type="disulfide bond" evidence="11">
    <location>
        <begin position="305"/>
        <end position="326"/>
    </location>
</feature>
<comment type="caution">
    <text evidence="9">Lacks conserved residue(s) required for the propagation of feature annotation.</text>
</comment>
<dbReference type="InterPro" id="IPR018378">
    <property type="entry name" value="C-type_lectin_CS"/>
</dbReference>
<dbReference type="PANTHER" id="PTHR22804:SF41">
    <property type="entry name" value="BREVICAN CORE PROTEIN"/>
    <property type="match status" value="1"/>
</dbReference>
<keyword evidence="3" id="KW-0732">Signal</keyword>
<dbReference type="InterPro" id="IPR036179">
    <property type="entry name" value="Ig-like_dom_sf"/>
</dbReference>
<comment type="subcellular location">
    <subcellularLocation>
        <location evidence="1">Secreted</location>
    </subcellularLocation>
</comment>
<evidence type="ECO:0000259" key="16">
    <source>
        <dbReference type="PROSITE" id="PS50923"/>
    </source>
</evidence>
<dbReference type="SMART" id="SM00406">
    <property type="entry name" value="IGv"/>
    <property type="match status" value="1"/>
</dbReference>
<dbReference type="GO" id="GO:0005615">
    <property type="term" value="C:extracellular space"/>
    <property type="evidence" value="ECO:0007669"/>
    <property type="project" value="TreeGrafter"/>
</dbReference>
<accession>A0A8S4ARF3</accession>
<dbReference type="InterPro" id="IPR013783">
    <property type="entry name" value="Ig-like_fold"/>
</dbReference>
<dbReference type="SUPFAM" id="SSF48726">
    <property type="entry name" value="Immunoglobulin"/>
    <property type="match status" value="1"/>
</dbReference>
<feature type="domain" description="Sushi" evidence="16">
    <location>
        <begin position="1010"/>
        <end position="1070"/>
    </location>
</feature>
<dbReference type="FunFam" id="3.10.100.10:FF:000011">
    <property type="entry name" value="Aggrecan core protein"/>
    <property type="match status" value="1"/>
</dbReference>
<sequence length="1105" mass="122894">MLLERARFVKILPIFCAVCHLTVTFPTRNRHAYDDARQLQVNISLSGAIFGSLGSSISIPCLASLSSKLSPGSSPPVVPRIKWTVVSGGVEKEILVARGERLRVKKAYQDRAAMLNYTSSPDDLSLWLGDLRHSDSGHYRCEVQQGLEDASDLIEVKVRGVVFHYRDAFDRYDLTFQQAKEACKAMDAQIATPDQLLAAFNDGFEQCDAGWLSDQSVRYPIHTPREPCYGDMIEKPGVRNYGTMDPEKLFDVYCYAEQMNGEVFHDTVPQRLSFDEAQDYCISLGAKLATPGQLYTAWSEGLDYCSPGWLSDGSVRYPIITPRQHCGGFQPGVKTVYRFTNQTGFPEPSSLYDVYCFKGKSDEFQVSEVTTEAGDTEQNVVILMETDQELKLNQQAEQVEREAQSVLISLPFISSIYTGKTSDTTDPTVISDITDSPSSTSAVDLLHRLEKTSTISSFQQPVVVTHAISSTDSYNPQNNSSYLPAVYNETDQNQNQSLSFQSEFERTTYSPHTQNIVQEVNLEETTPGTEKLKHPQDLHEFNLTVDRAVTNDSEVSSDHTQEEGFWEATTLTVNPMLQGRYEDAEVEDPVQMMTTTHTSQEEGLLPTQAAQTNESATETLTSLWTNMDGSAENSEEKDTEVEGVTFLPSSLSSTGENKVVSTIDYGEEATGATFFVLEGEDKVTPTIDYEEEVNSVTTIVVEGEDKVAPTLEDFSISPLNSQTSKWALLTTTTEPQLSVSDVEFRQKFSSTTASESSVTTKPITGTTKTTSAPITTTHGSRHNLSPATTTKEVFLETAEPQKETHLIPPVDHGLIDVEISLTKLPTLLILPNEGAAVGDAGNSSDACDEDQCLNGGTCFESNKQVKCLCLPTYGGDFCENDLEQCEPGWDKFQGFCYRHFGQRLTWAAAEQHCRMMGAHLASIMSPEEQAFINDNYKEYQWTGLNDKALEDDFVWSDGNPLMYENWYKGQPDSYFQSGEDCVVMVWHDDGRWSDVPCNYHLSYTCKKGTASCGPPPKVRNASPFGKVRQRYGINAIVRYRCAEGFRQKLKPLIRCLSGGRWERPEVLCVHGSKGKALSVTESNFAAAENEFESTTEAPQYWDIKF</sequence>
<dbReference type="Gene3D" id="3.10.100.10">
    <property type="entry name" value="Mannose-Binding Protein A, subunit A"/>
    <property type="match status" value="3"/>
</dbReference>
<evidence type="ECO:0000259" key="17">
    <source>
        <dbReference type="PROSITE" id="PS50963"/>
    </source>
</evidence>
<keyword evidence="7" id="KW-0325">Glycoprotein</keyword>
<dbReference type="InterPro" id="IPR007110">
    <property type="entry name" value="Ig-like_dom"/>
</dbReference>
<gene>
    <name evidence="18" type="ORF">MMEN_LOCUS5936</name>
</gene>
<feature type="disulfide bond" evidence="11">
    <location>
        <begin position="207"/>
        <end position="228"/>
    </location>
</feature>
<evidence type="ECO:0000256" key="9">
    <source>
        <dbReference type="PROSITE-ProRule" id="PRU00076"/>
    </source>
</evidence>
<dbReference type="InterPro" id="IPR000538">
    <property type="entry name" value="Link_dom"/>
</dbReference>
<dbReference type="InterPro" id="IPR016187">
    <property type="entry name" value="CTDL_fold"/>
</dbReference>
<dbReference type="PROSITE" id="PS50923">
    <property type="entry name" value="SUSHI"/>
    <property type="match status" value="1"/>
</dbReference>
<keyword evidence="5" id="KW-0654">Proteoglycan</keyword>
<feature type="domain" description="Ig-like" evidence="15">
    <location>
        <begin position="54"/>
        <end position="159"/>
    </location>
</feature>
<dbReference type="Gene3D" id="2.60.40.10">
    <property type="entry name" value="Immunoglobulins"/>
    <property type="match status" value="1"/>
</dbReference>
<dbReference type="CDD" id="cd03517">
    <property type="entry name" value="Link_domain_CSPGs_modules_1_3"/>
    <property type="match status" value="1"/>
</dbReference>
<feature type="disulfide bond" evidence="10">
    <location>
        <begin position="1012"/>
        <end position="1055"/>
    </location>
</feature>
<dbReference type="Pfam" id="PF00084">
    <property type="entry name" value="Sushi"/>
    <property type="match status" value="1"/>
</dbReference>
<dbReference type="InterPro" id="IPR050691">
    <property type="entry name" value="Hyaluronan_bind_Proteoglycan"/>
</dbReference>
<dbReference type="GO" id="GO:0072534">
    <property type="term" value="C:perineuronal net"/>
    <property type="evidence" value="ECO:0007669"/>
    <property type="project" value="TreeGrafter"/>
</dbReference>
<evidence type="ECO:0000256" key="10">
    <source>
        <dbReference type="PROSITE-ProRule" id="PRU00302"/>
    </source>
</evidence>
<keyword evidence="8" id="KW-0393">Immunoglobulin domain</keyword>
<dbReference type="PROSITE" id="PS01241">
    <property type="entry name" value="LINK_1"/>
    <property type="match status" value="2"/>
</dbReference>
<dbReference type="SMART" id="SM00445">
    <property type="entry name" value="LINK"/>
    <property type="match status" value="2"/>
</dbReference>
<dbReference type="FunFam" id="3.10.100.10:FF:000002">
    <property type="entry name" value="Hyaluronan proteoglycan link protein 1"/>
    <property type="match status" value="1"/>
</dbReference>
<dbReference type="InterPro" id="IPR000436">
    <property type="entry name" value="Sushi_SCR_CCP_dom"/>
</dbReference>
<dbReference type="InterPro" id="IPR000742">
    <property type="entry name" value="EGF"/>
</dbReference>
<dbReference type="InterPro" id="IPR003599">
    <property type="entry name" value="Ig_sub"/>
</dbReference>
<keyword evidence="2" id="KW-0964">Secreted</keyword>
<dbReference type="AlphaFoldDB" id="A0A8S4ARF3"/>
<feature type="domain" description="C-type lectin" evidence="14">
    <location>
        <begin position="892"/>
        <end position="1006"/>
    </location>
</feature>
<feature type="compositionally biased region" description="Low complexity" evidence="12">
    <location>
        <begin position="751"/>
        <end position="777"/>
    </location>
</feature>
<dbReference type="GO" id="GO:0010001">
    <property type="term" value="P:glial cell differentiation"/>
    <property type="evidence" value="ECO:0007669"/>
    <property type="project" value="TreeGrafter"/>
</dbReference>
<dbReference type="Gene3D" id="2.10.70.10">
    <property type="entry name" value="Complement Module, domain 1"/>
    <property type="match status" value="1"/>
</dbReference>
<evidence type="ECO:0000259" key="14">
    <source>
        <dbReference type="PROSITE" id="PS50041"/>
    </source>
</evidence>
<dbReference type="Gene3D" id="2.10.25.10">
    <property type="entry name" value="Laminin"/>
    <property type="match status" value="1"/>
</dbReference>
<evidence type="ECO:0000256" key="5">
    <source>
        <dbReference type="ARBA" id="ARBA00022974"/>
    </source>
</evidence>
<feature type="disulfide bond" evidence="10">
    <location>
        <begin position="1041"/>
        <end position="1068"/>
    </location>
</feature>
<dbReference type="PROSITE" id="PS50041">
    <property type="entry name" value="C_TYPE_LECTIN_2"/>
    <property type="match status" value="1"/>
</dbReference>
<evidence type="ECO:0000256" key="4">
    <source>
        <dbReference type="ARBA" id="ARBA00022737"/>
    </source>
</evidence>
<evidence type="ECO:0000256" key="7">
    <source>
        <dbReference type="ARBA" id="ARBA00023180"/>
    </source>
</evidence>
<dbReference type="GO" id="GO:0005540">
    <property type="term" value="F:hyaluronic acid binding"/>
    <property type="evidence" value="ECO:0007669"/>
    <property type="project" value="InterPro"/>
</dbReference>
<keyword evidence="9" id="KW-0245">EGF-like domain</keyword>
<proteinExistence type="predicted"/>
<dbReference type="PROSITE" id="PS00022">
    <property type="entry name" value="EGF_1"/>
    <property type="match status" value="1"/>
</dbReference>
<dbReference type="Pfam" id="PF00059">
    <property type="entry name" value="Lectin_C"/>
    <property type="match status" value="1"/>
</dbReference>
<feature type="domain" description="Link" evidence="17">
    <location>
        <begin position="161"/>
        <end position="256"/>
    </location>
</feature>
<dbReference type="GO" id="GO:0002052">
    <property type="term" value="P:positive regulation of neuroblast proliferation"/>
    <property type="evidence" value="ECO:0007669"/>
    <property type="project" value="TreeGrafter"/>
</dbReference>
<evidence type="ECO:0000256" key="2">
    <source>
        <dbReference type="ARBA" id="ARBA00022525"/>
    </source>
</evidence>
<dbReference type="CDD" id="cd00054">
    <property type="entry name" value="EGF_CA"/>
    <property type="match status" value="1"/>
</dbReference>
<reference evidence="18" key="1">
    <citation type="submission" date="2021-05" db="EMBL/GenBank/DDBJ databases">
        <authorList>
            <person name="Tigano A."/>
        </authorList>
    </citation>
    <scope>NUCLEOTIDE SEQUENCE</scope>
</reference>
<dbReference type="PRINTS" id="PR01265">
    <property type="entry name" value="LINKMODULE"/>
</dbReference>
<dbReference type="InterPro" id="IPR001304">
    <property type="entry name" value="C-type_lectin-like"/>
</dbReference>
<dbReference type="Proteomes" id="UP000677803">
    <property type="component" value="Unassembled WGS sequence"/>
</dbReference>
<feature type="domain" description="EGF-like" evidence="13">
    <location>
        <begin position="843"/>
        <end position="879"/>
    </location>
</feature>
<dbReference type="PROSITE" id="PS50963">
    <property type="entry name" value="LINK_2"/>
    <property type="match status" value="2"/>
</dbReference>
<evidence type="ECO:0000313" key="18">
    <source>
        <dbReference type="EMBL" id="CAG5885813.1"/>
    </source>
</evidence>
<dbReference type="SUPFAM" id="SSF57535">
    <property type="entry name" value="Complement control module/SCR domain"/>
    <property type="match status" value="1"/>
</dbReference>
<keyword evidence="6 9" id="KW-1015">Disulfide bond</keyword>
<dbReference type="PROSITE" id="PS50026">
    <property type="entry name" value="EGF_3"/>
    <property type="match status" value="1"/>
</dbReference>
<evidence type="ECO:0000256" key="6">
    <source>
        <dbReference type="ARBA" id="ARBA00023157"/>
    </source>
</evidence>
<dbReference type="GO" id="GO:0007417">
    <property type="term" value="P:central nervous system development"/>
    <property type="evidence" value="ECO:0007669"/>
    <property type="project" value="TreeGrafter"/>
</dbReference>
<evidence type="ECO:0000256" key="8">
    <source>
        <dbReference type="ARBA" id="ARBA00023319"/>
    </source>
</evidence>